<dbReference type="PANTHER" id="PTHR10953">
    <property type="entry name" value="UBIQUITIN-ACTIVATING ENZYME E1"/>
    <property type="match status" value="1"/>
</dbReference>
<keyword evidence="7 8" id="KW-0067">ATP-binding</keyword>
<dbReference type="GO" id="GO:0046872">
    <property type="term" value="F:metal ion binding"/>
    <property type="evidence" value="ECO:0007669"/>
    <property type="project" value="UniProtKB-KW"/>
</dbReference>
<keyword evidence="17" id="KW-1185">Reference proteome</keyword>
<comment type="subunit">
    <text evidence="8">Heterodimer.</text>
</comment>
<evidence type="ECO:0000256" key="11">
    <source>
        <dbReference type="PIRSR" id="PIRSR039133-3"/>
    </source>
</evidence>
<dbReference type="PIRSF" id="PIRSF039133">
    <property type="entry name" value="SUMO_E1B"/>
    <property type="match status" value="1"/>
</dbReference>
<evidence type="ECO:0000259" key="15">
    <source>
        <dbReference type="Pfam" id="PF10585"/>
    </source>
</evidence>
<evidence type="ECO:0000256" key="13">
    <source>
        <dbReference type="SAM" id="MobiDB-lite"/>
    </source>
</evidence>
<keyword evidence="6 8" id="KW-0862">Zinc</keyword>
<sequence length="696" mass="75615">MSTAKARTAHAKAILGPELHQRLADTKVLLVGAGGIGCELLKNIVLTGFGDITLLDLDTIDLSNLNRQFLFKKKDVKQSKALTPNDVDNVMVGSLPRWRQIPCFVAAQTAAPFNPNVRITPIYGNIKEPQYDLEWFQQFDIVLNALDNLDARRHVNKMCMATQIPLVESGTAGYLGQVQPLIKDRTECFDCIPKPTPKTFPVCTIRSTPSQPIHCIVWSKSYLMGQLFGEDEDAVGELDEAEKQGENAQEIATLRREAQAFQAVRKALRSSISPGAAKLVFQKVFDADIRNLLIMSDMWRARAPPVPLDFDAIMDGTFELRRQEPPAVAAAAAAPNGKANGIHNTVNAAASGSGSKGANGVATTDDGTSAAPAAGSALKDQKQLSLKDNVELFISSTERLAARLQAGEETIAFDKDDDDALDFVTATSNLRSAAYGIGGKTRWEVKEMAGNIIPAIATTNAIVSGLIVLQALQVLRKAYDKLRNVHLQVKPAVPLSTITMCGPNPSCGVCRDTYGKVLCDPKRALLGDIVKGVLGGDEREVSVYEDKRVLSDPDWEDNYERTLESLNVARGMFLTIVDEEGEWGTISMGLGVLPADHPADAPTFVLPDPLPRPPRKVKAPPPMPETPLRVSLKRAAPGDEGDDDVIDLEPTPKRPRIKVADEAIKSPSKKRKLDEDGLILMDGKDDRLDDDIIVID</sequence>
<feature type="binding site" evidence="10">
    <location>
        <position position="56"/>
    </location>
    <ligand>
        <name>ATP</name>
        <dbReference type="ChEBI" id="CHEBI:30616"/>
    </ligand>
</feature>
<keyword evidence="5 8" id="KW-0833">Ubl conjugation pathway</keyword>
<dbReference type="SUPFAM" id="SSF69572">
    <property type="entry name" value="Activating enzymes of the ubiquitin-like proteins"/>
    <property type="match status" value="1"/>
</dbReference>
<evidence type="ECO:0000313" key="17">
    <source>
        <dbReference type="Proteomes" id="UP001215280"/>
    </source>
</evidence>
<evidence type="ECO:0000256" key="10">
    <source>
        <dbReference type="PIRSR" id="PIRSR039133-2"/>
    </source>
</evidence>
<feature type="compositionally biased region" description="Low complexity" evidence="13">
    <location>
        <begin position="351"/>
        <end position="362"/>
    </location>
</feature>
<feature type="active site" description="Glycyl thioester intermediate" evidence="9 12">
    <location>
        <position position="203"/>
    </location>
</feature>
<dbReference type="InterPro" id="IPR033127">
    <property type="entry name" value="UBQ-activ_enz_E1_Cys_AS"/>
</dbReference>
<dbReference type="InterPro" id="IPR045886">
    <property type="entry name" value="ThiF/MoeB/HesA"/>
</dbReference>
<dbReference type="Proteomes" id="UP001215280">
    <property type="component" value="Unassembled WGS sequence"/>
</dbReference>
<dbReference type="Gene3D" id="1.10.10.520">
    <property type="entry name" value="Ubiquitin activating enzymes (Uba3). Chain: B, domain 2"/>
    <property type="match status" value="1"/>
</dbReference>
<dbReference type="InterPro" id="IPR035985">
    <property type="entry name" value="Ubiquitin-activating_enz"/>
</dbReference>
<dbReference type="Gene3D" id="3.50.50.80">
    <property type="entry name" value="Ubiquitin-activating enzyme E1, inactive adenylation domain, subdomain 1"/>
    <property type="match status" value="1"/>
</dbReference>
<dbReference type="FunFam" id="3.50.50.80:FF:000002">
    <property type="entry name" value="SUMO-activating enzyme subunit 2"/>
    <property type="match status" value="1"/>
</dbReference>
<gene>
    <name evidence="16" type="ORF">DFH07DRAFT_1067768</name>
</gene>
<feature type="binding site" evidence="10">
    <location>
        <position position="80"/>
    </location>
    <ligand>
        <name>ATP</name>
        <dbReference type="ChEBI" id="CHEBI:30616"/>
    </ligand>
</feature>
<feature type="region of interest" description="Disordered" evidence="13">
    <location>
        <begin position="351"/>
        <end position="374"/>
    </location>
</feature>
<feature type="binding site" evidence="10">
    <location>
        <begin position="64"/>
        <end position="67"/>
    </location>
    <ligand>
        <name>ATP</name>
        <dbReference type="ChEBI" id="CHEBI:30616"/>
    </ligand>
</feature>
<keyword evidence="4 8" id="KW-0547">Nucleotide-binding</keyword>
<comment type="caution">
    <text evidence="16">The sequence shown here is derived from an EMBL/GenBank/DDBJ whole genome shotgun (WGS) entry which is preliminary data.</text>
</comment>
<dbReference type="InterPro" id="IPR030661">
    <property type="entry name" value="Uba2"/>
</dbReference>
<feature type="binding site" evidence="10">
    <location>
        <begin position="32"/>
        <end position="37"/>
    </location>
    <ligand>
        <name>ATP</name>
        <dbReference type="ChEBI" id="CHEBI:30616"/>
    </ligand>
</feature>
<feature type="binding site" evidence="10">
    <location>
        <begin position="147"/>
        <end position="152"/>
    </location>
    <ligand>
        <name>ATP</name>
        <dbReference type="ChEBI" id="CHEBI:30616"/>
    </ligand>
</feature>
<accession>A0AAD7MJD1</accession>
<feature type="domain" description="THIF-type NAD/FAD binding fold" evidence="14">
    <location>
        <begin position="14"/>
        <end position="82"/>
    </location>
</feature>
<dbReference type="PROSITE" id="PS00865">
    <property type="entry name" value="UBIQUITIN_ACTIVAT_2"/>
    <property type="match status" value="1"/>
</dbReference>
<feature type="binding site" evidence="11">
    <location>
        <position position="510"/>
    </location>
    <ligand>
        <name>Zn(2+)</name>
        <dbReference type="ChEBI" id="CHEBI:29105"/>
    </ligand>
</feature>
<dbReference type="Gene3D" id="3.10.290.20">
    <property type="entry name" value="Ubiquitin-like 2 activating enzyme e1b. Chain: B, domain 3"/>
    <property type="match status" value="1"/>
</dbReference>
<evidence type="ECO:0000256" key="12">
    <source>
        <dbReference type="PROSITE-ProRule" id="PRU10132"/>
    </source>
</evidence>
<dbReference type="PANTHER" id="PTHR10953:SF5">
    <property type="entry name" value="SUMO-ACTIVATING ENZYME SUBUNIT 2"/>
    <property type="match status" value="1"/>
</dbReference>
<dbReference type="InterPro" id="IPR019572">
    <property type="entry name" value="UBA_E1_SCCH"/>
</dbReference>
<feature type="domain" description="THIF-type NAD/FAD binding fold" evidence="14">
    <location>
        <begin position="105"/>
        <end position="488"/>
    </location>
</feature>
<feature type="domain" description="Ubiquitin-activating enzyme SCCH" evidence="15">
    <location>
        <begin position="209"/>
        <end position="446"/>
    </location>
</feature>
<dbReference type="InterPro" id="IPR023318">
    <property type="entry name" value="Ub_act_enz_dom_a_sf"/>
</dbReference>
<evidence type="ECO:0000256" key="5">
    <source>
        <dbReference type="ARBA" id="ARBA00022786"/>
    </source>
</evidence>
<dbReference type="InterPro" id="IPR000594">
    <property type="entry name" value="ThiF_NAD_FAD-bd"/>
</dbReference>
<reference evidence="16" key="1">
    <citation type="submission" date="2023-03" db="EMBL/GenBank/DDBJ databases">
        <title>Massive genome expansion in bonnet fungi (Mycena s.s.) driven by repeated elements and novel gene families across ecological guilds.</title>
        <authorList>
            <consortium name="Lawrence Berkeley National Laboratory"/>
            <person name="Harder C.B."/>
            <person name="Miyauchi S."/>
            <person name="Viragh M."/>
            <person name="Kuo A."/>
            <person name="Thoen E."/>
            <person name="Andreopoulos B."/>
            <person name="Lu D."/>
            <person name="Skrede I."/>
            <person name="Drula E."/>
            <person name="Henrissat B."/>
            <person name="Morin E."/>
            <person name="Kohler A."/>
            <person name="Barry K."/>
            <person name="LaButti K."/>
            <person name="Morin E."/>
            <person name="Salamov A."/>
            <person name="Lipzen A."/>
            <person name="Mereny Z."/>
            <person name="Hegedus B."/>
            <person name="Baldrian P."/>
            <person name="Stursova M."/>
            <person name="Weitz H."/>
            <person name="Taylor A."/>
            <person name="Grigoriev I.V."/>
            <person name="Nagy L.G."/>
            <person name="Martin F."/>
            <person name="Kauserud H."/>
        </authorList>
    </citation>
    <scope>NUCLEOTIDE SEQUENCE</scope>
    <source>
        <strain evidence="16">CBHHK188m</strain>
    </source>
</reference>
<dbReference type="GO" id="GO:0019948">
    <property type="term" value="F:SUMO activating enzyme activity"/>
    <property type="evidence" value="ECO:0007669"/>
    <property type="project" value="UniProtKB-UniRule"/>
</dbReference>
<evidence type="ECO:0000313" key="16">
    <source>
        <dbReference type="EMBL" id="KAJ7720279.1"/>
    </source>
</evidence>
<dbReference type="EMBL" id="JARJLG010000281">
    <property type="protein sequence ID" value="KAJ7720279.1"/>
    <property type="molecule type" value="Genomic_DNA"/>
</dbReference>
<proteinExistence type="inferred from homology"/>
<organism evidence="16 17">
    <name type="scientific">Mycena maculata</name>
    <dbReference type="NCBI Taxonomy" id="230809"/>
    <lineage>
        <taxon>Eukaryota</taxon>
        <taxon>Fungi</taxon>
        <taxon>Dikarya</taxon>
        <taxon>Basidiomycota</taxon>
        <taxon>Agaricomycotina</taxon>
        <taxon>Agaricomycetes</taxon>
        <taxon>Agaricomycetidae</taxon>
        <taxon>Agaricales</taxon>
        <taxon>Marasmiineae</taxon>
        <taxon>Mycenaceae</taxon>
        <taxon>Mycena</taxon>
    </lineage>
</organism>
<comment type="pathway">
    <text evidence="1 8">Protein modification; protein sumoylation.</text>
</comment>
<dbReference type="GO" id="GO:0016925">
    <property type="term" value="P:protein sumoylation"/>
    <property type="evidence" value="ECO:0007669"/>
    <property type="project" value="UniProtKB-UniRule"/>
</dbReference>
<evidence type="ECO:0000256" key="1">
    <source>
        <dbReference type="ARBA" id="ARBA00004718"/>
    </source>
</evidence>
<comment type="similarity">
    <text evidence="2 8">Belongs to the ubiquitin-activating E1 family.</text>
</comment>
<evidence type="ECO:0000256" key="8">
    <source>
        <dbReference type="PIRNR" id="PIRNR039133"/>
    </source>
</evidence>
<dbReference type="AlphaFoldDB" id="A0AAD7MJD1"/>
<name>A0AAD7MJD1_9AGAR</name>
<dbReference type="GO" id="GO:0005737">
    <property type="term" value="C:cytoplasm"/>
    <property type="evidence" value="ECO:0007669"/>
    <property type="project" value="TreeGrafter"/>
</dbReference>
<evidence type="ECO:0000256" key="4">
    <source>
        <dbReference type="ARBA" id="ARBA00022741"/>
    </source>
</evidence>
<dbReference type="Pfam" id="PF00899">
    <property type="entry name" value="ThiF"/>
    <property type="match status" value="2"/>
</dbReference>
<dbReference type="InterPro" id="IPR042449">
    <property type="entry name" value="Ub-E1_IAD_1"/>
</dbReference>
<feature type="binding site" evidence="11">
    <location>
        <position position="191"/>
    </location>
    <ligand>
        <name>Zn(2+)</name>
        <dbReference type="ChEBI" id="CHEBI:29105"/>
    </ligand>
</feature>
<evidence type="ECO:0000256" key="9">
    <source>
        <dbReference type="PIRSR" id="PIRSR039133-1"/>
    </source>
</evidence>
<evidence type="ECO:0000256" key="7">
    <source>
        <dbReference type="ARBA" id="ARBA00022840"/>
    </source>
</evidence>
<evidence type="ECO:0000259" key="14">
    <source>
        <dbReference type="Pfam" id="PF00899"/>
    </source>
</evidence>
<feature type="binding site" evidence="11">
    <location>
        <position position="507"/>
    </location>
    <ligand>
        <name>Zn(2+)</name>
        <dbReference type="ChEBI" id="CHEBI:29105"/>
    </ligand>
</feature>
<evidence type="ECO:0000256" key="3">
    <source>
        <dbReference type="ARBA" id="ARBA00022723"/>
    </source>
</evidence>
<feature type="region of interest" description="Disordered" evidence="13">
    <location>
        <begin position="606"/>
        <end position="656"/>
    </location>
</feature>
<evidence type="ECO:0000256" key="2">
    <source>
        <dbReference type="ARBA" id="ARBA00005673"/>
    </source>
</evidence>
<dbReference type="GO" id="GO:0031510">
    <property type="term" value="C:SUMO activating enzyme complex"/>
    <property type="evidence" value="ECO:0007669"/>
    <property type="project" value="UniProtKB-UniRule"/>
</dbReference>
<feature type="binding site" evidence="11">
    <location>
        <position position="188"/>
    </location>
    <ligand>
        <name>Zn(2+)</name>
        <dbReference type="ChEBI" id="CHEBI:29105"/>
    </ligand>
</feature>
<evidence type="ECO:0000256" key="6">
    <source>
        <dbReference type="ARBA" id="ARBA00022833"/>
    </source>
</evidence>
<dbReference type="Pfam" id="PF10585">
    <property type="entry name" value="UBA_E1_SCCH"/>
    <property type="match status" value="1"/>
</dbReference>
<dbReference type="GO" id="GO:0005524">
    <property type="term" value="F:ATP binding"/>
    <property type="evidence" value="ECO:0007669"/>
    <property type="project" value="UniProtKB-UniRule"/>
</dbReference>
<keyword evidence="3 8" id="KW-0479">Metal-binding</keyword>
<protein>
    <recommendedName>
        <fullName evidence="8">Ubiquitin-activating enzyme E1-like</fullName>
    </recommendedName>
</protein>